<dbReference type="Proteomes" id="UP000789901">
    <property type="component" value="Unassembled WGS sequence"/>
</dbReference>
<evidence type="ECO:0000313" key="2">
    <source>
        <dbReference type="EMBL" id="CAG8848025.1"/>
    </source>
</evidence>
<dbReference type="EMBL" id="CAJVQB010090286">
    <property type="protein sequence ID" value="CAG8848025.1"/>
    <property type="molecule type" value="Genomic_DNA"/>
</dbReference>
<name>A0ABN7X7W1_GIGMA</name>
<reference evidence="2 3" key="1">
    <citation type="submission" date="2021-06" db="EMBL/GenBank/DDBJ databases">
        <authorList>
            <person name="Kallberg Y."/>
            <person name="Tangrot J."/>
            <person name="Rosling A."/>
        </authorList>
    </citation>
    <scope>NUCLEOTIDE SEQUENCE [LARGE SCALE GENOMIC DNA]</scope>
    <source>
        <strain evidence="2 3">120-4 pot B 10/14</strain>
    </source>
</reference>
<dbReference type="Pfam" id="PF09607">
    <property type="entry name" value="BrkDBD"/>
    <property type="match status" value="1"/>
</dbReference>
<evidence type="ECO:0000259" key="1">
    <source>
        <dbReference type="Pfam" id="PF09607"/>
    </source>
</evidence>
<accession>A0ABN7X7W1</accession>
<feature type="non-terminal residue" evidence="2">
    <location>
        <position position="103"/>
    </location>
</feature>
<dbReference type="InterPro" id="IPR018586">
    <property type="entry name" value="Brinker_DNA-bd"/>
</dbReference>
<sequence>MPSRKRTNPRHARATNKVHSWSAKEKLIVIYYLEHTNNTRATAKHFDIEPKQVPQYLLLEEKLIKWIEELRNMHNAVTRNMLLDETNTSNENTEEALDFDNID</sequence>
<feature type="domain" description="Brinker DNA-binding" evidence="1">
    <location>
        <begin position="20"/>
        <end position="63"/>
    </location>
</feature>
<organism evidence="2 3">
    <name type="scientific">Gigaspora margarita</name>
    <dbReference type="NCBI Taxonomy" id="4874"/>
    <lineage>
        <taxon>Eukaryota</taxon>
        <taxon>Fungi</taxon>
        <taxon>Fungi incertae sedis</taxon>
        <taxon>Mucoromycota</taxon>
        <taxon>Glomeromycotina</taxon>
        <taxon>Glomeromycetes</taxon>
        <taxon>Diversisporales</taxon>
        <taxon>Gigasporaceae</taxon>
        <taxon>Gigaspora</taxon>
    </lineage>
</organism>
<protein>
    <submittedName>
        <fullName evidence="2">45248_t:CDS:1</fullName>
    </submittedName>
</protein>
<proteinExistence type="predicted"/>
<comment type="caution">
    <text evidence="2">The sequence shown here is derived from an EMBL/GenBank/DDBJ whole genome shotgun (WGS) entry which is preliminary data.</text>
</comment>
<keyword evidence="3" id="KW-1185">Reference proteome</keyword>
<evidence type="ECO:0000313" key="3">
    <source>
        <dbReference type="Proteomes" id="UP000789901"/>
    </source>
</evidence>
<gene>
    <name evidence="2" type="ORF">GMARGA_LOCUS38975</name>
</gene>